<evidence type="ECO:0000313" key="1">
    <source>
        <dbReference type="EMBL" id="QDT23783.1"/>
    </source>
</evidence>
<dbReference type="Proteomes" id="UP000320421">
    <property type="component" value="Chromosome"/>
</dbReference>
<evidence type="ECO:0000313" key="2">
    <source>
        <dbReference type="Proteomes" id="UP000320421"/>
    </source>
</evidence>
<name>A0A517PWN4_9PLAN</name>
<organism evidence="1 2">
    <name type="scientific">Gimesia chilikensis</name>
    <dbReference type="NCBI Taxonomy" id="2605989"/>
    <lineage>
        <taxon>Bacteria</taxon>
        <taxon>Pseudomonadati</taxon>
        <taxon>Planctomycetota</taxon>
        <taxon>Planctomycetia</taxon>
        <taxon>Planctomycetales</taxon>
        <taxon>Planctomycetaceae</taxon>
        <taxon>Gimesia</taxon>
    </lineage>
</organism>
<accession>A0A517PWN4</accession>
<dbReference type="AlphaFoldDB" id="A0A517PWN4"/>
<gene>
    <name evidence="1" type="ORF">HG66A1_56070</name>
</gene>
<sequence>MVFYLILTDCKSGYHEFINDGYKIGADWGLKTYPEVRRLRLQNLTAKSRPARSSIHKKRARSTECKSIGLFSLCDLQIVEIYRSGSVGFQFEIDRIVAGFHFFGQRGLGVVLGWDGIFISLSRRSRCVLRCGNTDLVCPNDSTLCVA</sequence>
<dbReference type="EMBL" id="CP036266">
    <property type="protein sequence ID" value="QDT23783.1"/>
    <property type="molecule type" value="Genomic_DNA"/>
</dbReference>
<protein>
    <submittedName>
        <fullName evidence="1">Uncharacterized protein</fullName>
    </submittedName>
</protein>
<proteinExistence type="predicted"/>
<reference evidence="1 2" key="1">
    <citation type="submission" date="2019-02" db="EMBL/GenBank/DDBJ databases">
        <title>Deep-cultivation of Planctomycetes and their phenomic and genomic characterization uncovers novel biology.</title>
        <authorList>
            <person name="Wiegand S."/>
            <person name="Jogler M."/>
            <person name="Boedeker C."/>
            <person name="Pinto D."/>
            <person name="Vollmers J."/>
            <person name="Rivas-Marin E."/>
            <person name="Kohn T."/>
            <person name="Peeters S.H."/>
            <person name="Heuer A."/>
            <person name="Rast P."/>
            <person name="Oberbeckmann S."/>
            <person name="Bunk B."/>
            <person name="Jeske O."/>
            <person name="Meyerdierks A."/>
            <person name="Storesund J.E."/>
            <person name="Kallscheuer N."/>
            <person name="Luecker S."/>
            <person name="Lage O.M."/>
            <person name="Pohl T."/>
            <person name="Merkel B.J."/>
            <person name="Hornburger P."/>
            <person name="Mueller R.-W."/>
            <person name="Bruemmer F."/>
            <person name="Labrenz M."/>
            <person name="Spormann A.M."/>
            <person name="Op den Camp H."/>
            <person name="Overmann J."/>
            <person name="Amann R."/>
            <person name="Jetten M.S.M."/>
            <person name="Mascher T."/>
            <person name="Medema M.H."/>
            <person name="Devos D.P."/>
            <person name="Kaster A.-K."/>
            <person name="Ovreas L."/>
            <person name="Rohde M."/>
            <person name="Galperin M.Y."/>
            <person name="Jogler C."/>
        </authorList>
    </citation>
    <scope>NUCLEOTIDE SEQUENCE [LARGE SCALE GENOMIC DNA]</scope>
    <source>
        <strain evidence="1 2">HG66A1</strain>
    </source>
</reference>
<keyword evidence="2" id="KW-1185">Reference proteome</keyword>